<feature type="transmembrane region" description="Helical" evidence="7">
    <location>
        <begin position="410"/>
        <end position="427"/>
    </location>
</feature>
<evidence type="ECO:0000256" key="6">
    <source>
        <dbReference type="ARBA" id="ARBA00023136"/>
    </source>
</evidence>
<feature type="transmembrane region" description="Helical" evidence="7">
    <location>
        <begin position="102"/>
        <end position="121"/>
    </location>
</feature>
<comment type="subcellular location">
    <subcellularLocation>
        <location evidence="1">Cell membrane</location>
        <topology evidence="1">Multi-pass membrane protein</topology>
    </subcellularLocation>
</comment>
<evidence type="ECO:0000256" key="5">
    <source>
        <dbReference type="ARBA" id="ARBA00022989"/>
    </source>
</evidence>
<evidence type="ECO:0000256" key="2">
    <source>
        <dbReference type="ARBA" id="ARBA00022448"/>
    </source>
</evidence>
<keyword evidence="9" id="KW-1185">Reference proteome</keyword>
<protein>
    <submittedName>
        <fullName evidence="8">FUSC family protein</fullName>
    </submittedName>
</protein>
<feature type="transmembrane region" description="Helical" evidence="7">
    <location>
        <begin position="28"/>
        <end position="50"/>
    </location>
</feature>
<dbReference type="Proteomes" id="UP000651010">
    <property type="component" value="Unassembled WGS sequence"/>
</dbReference>
<organism evidence="8 9">
    <name type="scientific">Dyella acidiphila</name>
    <dbReference type="NCBI Taxonomy" id="2775866"/>
    <lineage>
        <taxon>Bacteria</taxon>
        <taxon>Pseudomonadati</taxon>
        <taxon>Pseudomonadota</taxon>
        <taxon>Gammaproteobacteria</taxon>
        <taxon>Lysobacterales</taxon>
        <taxon>Rhodanobacteraceae</taxon>
        <taxon>Dyella</taxon>
    </lineage>
</organism>
<accession>A0ABR9G9X2</accession>
<feature type="transmembrane region" description="Helical" evidence="7">
    <location>
        <begin position="439"/>
        <end position="457"/>
    </location>
</feature>
<evidence type="ECO:0000256" key="4">
    <source>
        <dbReference type="ARBA" id="ARBA00022692"/>
    </source>
</evidence>
<feature type="transmembrane region" description="Helical" evidence="7">
    <location>
        <begin position="487"/>
        <end position="503"/>
    </location>
</feature>
<dbReference type="EMBL" id="JACZZA010000005">
    <property type="protein sequence ID" value="MBE1160831.1"/>
    <property type="molecule type" value="Genomic_DNA"/>
</dbReference>
<feature type="transmembrane region" description="Helical" evidence="7">
    <location>
        <begin position="76"/>
        <end position="96"/>
    </location>
</feature>
<evidence type="ECO:0000256" key="3">
    <source>
        <dbReference type="ARBA" id="ARBA00022475"/>
    </source>
</evidence>
<keyword evidence="3" id="KW-1003">Cell membrane</keyword>
<feature type="transmembrane region" description="Helical" evidence="7">
    <location>
        <begin position="382"/>
        <end position="404"/>
    </location>
</feature>
<dbReference type="PANTHER" id="PTHR30509">
    <property type="entry name" value="P-HYDROXYBENZOIC ACID EFFLUX PUMP SUBUNIT-RELATED"/>
    <property type="match status" value="1"/>
</dbReference>
<sequence length="707" mass="77299">MSVIEAKEAIACRRELIAATLREETATWLFVLKSLLAFYITGWLAMRLALPQPSTAMLTTIIVANRQTGMVLAKSFYRGIGTVVGAMAGFLLIALFPQQRVLFLTAMSLWIGACAGGATLYRNFKAYAFVLAGYTAAIVALPVIDHPLGVFDSAVARLSEVLLGLAVSGAVHDLVFPRRIRDDMRRLARTQFASFIGFLHRALCGKVARDDMENAHLRFVREVVTLEDLRSSVIFEDPEARARSGHIMLMNQRFMAASTSMQSLHHLINRLKRSGHQTPADALIAFYAPISAALDAPIEAGAAARVLLPRLDDARKAMQLHKPALRADMRSDSDLLDFDTGVTLAEQFVGELRDYVDTASALQTPLISGTAERVHFERGNDYIGASLAFLRTVLAMGALSVFWIGSAWPYGSSAMLIASVFAGLFASAPNPSLAVRETFIGYLLGMVASFVCVFFVLPEMDGFPLLVVGSAPFLMIGLVLMDWPRTIRIGVGYGIGCAYILGVKNQMDFNVLQTLNDMLAQLIGVASAGIAFVFVPTAIGSMWLVHRQLDRLRRQVGFAATAPLMGLRSRFESLNHDLFGQIVAQTERGSQASRNLLAWALSVHEMGRTLIELRVQMMNRELPGEVHGAIARAIDALARLYELPSAASYQHALHALDVATTMTRADASMQVLMDYLHLLRLALVDDQSVLGQYMQTKKLAQGVPHVA</sequence>
<feature type="transmembrane region" description="Helical" evidence="7">
    <location>
        <begin position="523"/>
        <end position="545"/>
    </location>
</feature>
<name>A0ABR9G9X2_9GAMM</name>
<keyword evidence="4 7" id="KW-0812">Transmembrane</keyword>
<proteinExistence type="predicted"/>
<evidence type="ECO:0000313" key="8">
    <source>
        <dbReference type="EMBL" id="MBE1160831.1"/>
    </source>
</evidence>
<dbReference type="Pfam" id="PF04632">
    <property type="entry name" value="FUSC"/>
    <property type="match status" value="1"/>
</dbReference>
<keyword evidence="5 7" id="KW-1133">Transmembrane helix</keyword>
<feature type="transmembrane region" description="Helical" evidence="7">
    <location>
        <begin position="126"/>
        <end position="144"/>
    </location>
</feature>
<evidence type="ECO:0000256" key="7">
    <source>
        <dbReference type="SAM" id="Phobius"/>
    </source>
</evidence>
<evidence type="ECO:0000256" key="1">
    <source>
        <dbReference type="ARBA" id="ARBA00004651"/>
    </source>
</evidence>
<keyword evidence="6 7" id="KW-0472">Membrane</keyword>
<reference evidence="8 9" key="1">
    <citation type="submission" date="2020-09" db="EMBL/GenBank/DDBJ databases">
        <title>Dyella sp. 7MK23 isolated from forest soil.</title>
        <authorList>
            <person name="Fu J."/>
        </authorList>
    </citation>
    <scope>NUCLEOTIDE SEQUENCE [LARGE SCALE GENOMIC DNA]</scope>
    <source>
        <strain evidence="8 9">7MK23</strain>
    </source>
</reference>
<evidence type="ECO:0000313" key="9">
    <source>
        <dbReference type="Proteomes" id="UP000651010"/>
    </source>
</evidence>
<comment type="caution">
    <text evidence="8">The sequence shown here is derived from an EMBL/GenBank/DDBJ whole genome shotgun (WGS) entry which is preliminary data.</text>
</comment>
<dbReference type="PANTHER" id="PTHR30509:SF9">
    <property type="entry name" value="MULTIDRUG RESISTANCE PROTEIN MDTO"/>
    <property type="match status" value="1"/>
</dbReference>
<feature type="transmembrane region" description="Helical" evidence="7">
    <location>
        <begin position="156"/>
        <end position="176"/>
    </location>
</feature>
<dbReference type="RefSeq" id="WP_192555680.1">
    <property type="nucleotide sequence ID" value="NZ_JACZZA010000005.1"/>
</dbReference>
<feature type="transmembrane region" description="Helical" evidence="7">
    <location>
        <begin position="463"/>
        <end position="480"/>
    </location>
</feature>
<gene>
    <name evidence="8" type="ORF">IGX34_10555</name>
</gene>
<keyword evidence="2" id="KW-0813">Transport</keyword>
<dbReference type="InterPro" id="IPR006726">
    <property type="entry name" value="PHBA_efflux_AaeB/fusaric-R"/>
</dbReference>